<name>A0ABS0WCG1_9ALTE</name>
<evidence type="ECO:0000313" key="3">
    <source>
        <dbReference type="Proteomes" id="UP000649232"/>
    </source>
</evidence>
<gene>
    <name evidence="2" type="ORF">JEU11_06665</name>
</gene>
<keyword evidence="1" id="KW-0472">Membrane</keyword>
<dbReference type="RefSeq" id="WP_198824119.1">
    <property type="nucleotide sequence ID" value="NZ_JAEILT010000007.1"/>
</dbReference>
<proteinExistence type="predicted"/>
<evidence type="ECO:0000256" key="1">
    <source>
        <dbReference type="SAM" id="Phobius"/>
    </source>
</evidence>
<comment type="caution">
    <text evidence="2">The sequence shown here is derived from an EMBL/GenBank/DDBJ whole genome shotgun (WGS) entry which is preliminary data.</text>
</comment>
<organism evidence="2 3">
    <name type="scientific">Paraglaciecola chathamensis</name>
    <dbReference type="NCBI Taxonomy" id="368405"/>
    <lineage>
        <taxon>Bacteria</taxon>
        <taxon>Pseudomonadati</taxon>
        <taxon>Pseudomonadota</taxon>
        <taxon>Gammaproteobacteria</taxon>
        <taxon>Alteromonadales</taxon>
        <taxon>Alteromonadaceae</taxon>
        <taxon>Paraglaciecola</taxon>
    </lineage>
</organism>
<dbReference type="Proteomes" id="UP000649232">
    <property type="component" value="Unassembled WGS sequence"/>
</dbReference>
<keyword evidence="1" id="KW-0812">Transmembrane</keyword>
<reference evidence="2 3" key="1">
    <citation type="submission" date="2020-12" db="EMBL/GenBank/DDBJ databases">
        <title>Draft genome sequences of nine environmental bacterial isolates colonizing plastic.</title>
        <authorList>
            <person name="Borre I."/>
            <person name="Sonnenschein E.C."/>
        </authorList>
    </citation>
    <scope>NUCLEOTIDE SEQUENCE [LARGE SCALE GENOMIC DNA]</scope>
    <source>
        <strain evidence="2 3">IB30</strain>
    </source>
</reference>
<feature type="transmembrane region" description="Helical" evidence="1">
    <location>
        <begin position="41"/>
        <end position="62"/>
    </location>
</feature>
<sequence length="81" mass="8860">MNKQSNAFHPVTKAFALLGALICGFFAVTLFVSSLFVFPDILAVLLGCAKSVLIALLARAFWNAGRHSKNPFQMNSFSKPR</sequence>
<dbReference type="EMBL" id="JAEILT010000007">
    <property type="protein sequence ID" value="MBJ2136129.1"/>
    <property type="molecule type" value="Genomic_DNA"/>
</dbReference>
<feature type="transmembrane region" description="Helical" evidence="1">
    <location>
        <begin position="12"/>
        <end position="35"/>
    </location>
</feature>
<accession>A0ABS0WCG1</accession>
<keyword evidence="1" id="KW-1133">Transmembrane helix</keyword>
<evidence type="ECO:0000313" key="2">
    <source>
        <dbReference type="EMBL" id="MBJ2136129.1"/>
    </source>
</evidence>
<protein>
    <submittedName>
        <fullName evidence="2">Uncharacterized protein</fullName>
    </submittedName>
</protein>